<dbReference type="GO" id="GO:0016740">
    <property type="term" value="F:transferase activity"/>
    <property type="evidence" value="ECO:0007669"/>
    <property type="project" value="UniProtKB-KW"/>
</dbReference>
<protein>
    <submittedName>
        <fullName evidence="2">Polysaccharide pyruvyl transferase family protein</fullName>
    </submittedName>
</protein>
<proteinExistence type="predicted"/>
<sequence>MNKKFFKQFKERVSNRVKIAAGIKPEDLYPHTQDVILEFNHIKLYYWRPQWTLAQNFGDHLSKMIVARILASREFSLEEETSNKHRMFAIGSIMQLAEDNEVIWGSGVNGCFGPDDHKFKTLDVRAVRGRLTGDFLRARGIHVPEVYGDPALLLPYIFPTKFKRTNKLSYAVVPHHGDYNLLKKLGTENLIDPMGSWNVIISKILEADFIIASSLHGIIVAEAYGVPARYLRVSNNQDLFKYNDYMSGTGRGEIQYATTVKQALEMGGQEPIKEFDHTKLLDAFPFDLWASK</sequence>
<gene>
    <name evidence="2" type="ORF">I2I05_05035</name>
</gene>
<accession>A0ABS0IFQ4</accession>
<name>A0ABS0IFQ4_9BACT</name>
<feature type="domain" description="Polysaccharide pyruvyl transferase" evidence="1">
    <location>
        <begin position="118"/>
        <end position="234"/>
    </location>
</feature>
<keyword evidence="3" id="KW-1185">Reference proteome</keyword>
<dbReference type="Proteomes" id="UP000597617">
    <property type="component" value="Unassembled WGS sequence"/>
</dbReference>
<evidence type="ECO:0000313" key="2">
    <source>
        <dbReference type="EMBL" id="MBF9236753.1"/>
    </source>
</evidence>
<keyword evidence="2" id="KW-0808">Transferase</keyword>
<evidence type="ECO:0000259" key="1">
    <source>
        <dbReference type="Pfam" id="PF04230"/>
    </source>
</evidence>
<dbReference type="EMBL" id="JADQDQ010000002">
    <property type="protein sequence ID" value="MBF9236753.1"/>
    <property type="molecule type" value="Genomic_DNA"/>
</dbReference>
<dbReference type="Pfam" id="PF04230">
    <property type="entry name" value="PS_pyruv_trans"/>
    <property type="match status" value="1"/>
</dbReference>
<reference evidence="2 3" key="1">
    <citation type="submission" date="2020-11" db="EMBL/GenBank/DDBJ databases">
        <authorList>
            <person name="Kim M.K."/>
        </authorList>
    </citation>
    <scope>NUCLEOTIDE SEQUENCE [LARGE SCALE GENOMIC DNA]</scope>
    <source>
        <strain evidence="2 3">BT683</strain>
    </source>
</reference>
<evidence type="ECO:0000313" key="3">
    <source>
        <dbReference type="Proteomes" id="UP000597617"/>
    </source>
</evidence>
<organism evidence="2 3">
    <name type="scientific">Hymenobacter jeongseonensis</name>
    <dbReference type="NCBI Taxonomy" id="2791027"/>
    <lineage>
        <taxon>Bacteria</taxon>
        <taxon>Pseudomonadati</taxon>
        <taxon>Bacteroidota</taxon>
        <taxon>Cytophagia</taxon>
        <taxon>Cytophagales</taxon>
        <taxon>Hymenobacteraceae</taxon>
        <taxon>Hymenobacter</taxon>
    </lineage>
</organism>
<dbReference type="InterPro" id="IPR007345">
    <property type="entry name" value="Polysacch_pyruvyl_Trfase"/>
</dbReference>
<comment type="caution">
    <text evidence="2">The sequence shown here is derived from an EMBL/GenBank/DDBJ whole genome shotgun (WGS) entry which is preliminary data.</text>
</comment>
<dbReference type="RefSeq" id="WP_196281136.1">
    <property type="nucleotide sequence ID" value="NZ_JADQDQ010000002.1"/>
</dbReference>